<dbReference type="Proteomes" id="UP000053237">
    <property type="component" value="Unassembled WGS sequence"/>
</dbReference>
<feature type="chain" id="PRO_5001532506" evidence="1">
    <location>
        <begin position="26"/>
        <end position="53"/>
    </location>
</feature>
<accession>A0A024GIF7</accession>
<dbReference type="InParanoid" id="A0A024GIF7"/>
<gene>
    <name evidence="2" type="ORF">BN9_072360</name>
</gene>
<evidence type="ECO:0000313" key="2">
    <source>
        <dbReference type="EMBL" id="CCI46307.1"/>
    </source>
</evidence>
<reference evidence="2 3" key="1">
    <citation type="submission" date="2012-05" db="EMBL/GenBank/DDBJ databases">
        <title>Recombination and specialization in a pathogen metapopulation.</title>
        <authorList>
            <person name="Gardiner A."/>
            <person name="Kemen E."/>
            <person name="Schultz-Larsen T."/>
            <person name="MacLean D."/>
            <person name="Van Oosterhout C."/>
            <person name="Jones J.D.G."/>
        </authorList>
    </citation>
    <scope>NUCLEOTIDE SEQUENCE [LARGE SCALE GENOMIC DNA]</scope>
    <source>
        <strain evidence="2 3">Ac Nc2</strain>
    </source>
</reference>
<dbReference type="AlphaFoldDB" id="A0A024GIF7"/>
<keyword evidence="3" id="KW-1185">Reference proteome</keyword>
<dbReference type="EMBL" id="CAIX01000123">
    <property type="protein sequence ID" value="CCI46307.1"/>
    <property type="molecule type" value="Genomic_DNA"/>
</dbReference>
<evidence type="ECO:0000256" key="1">
    <source>
        <dbReference type="SAM" id="SignalP"/>
    </source>
</evidence>
<name>A0A024GIF7_9STRA</name>
<comment type="caution">
    <text evidence="2">The sequence shown here is derived from an EMBL/GenBank/DDBJ whole genome shotgun (WGS) entry which is preliminary data.</text>
</comment>
<evidence type="ECO:0000313" key="3">
    <source>
        <dbReference type="Proteomes" id="UP000053237"/>
    </source>
</evidence>
<protein>
    <submittedName>
        <fullName evidence="2">Uncharacterized protein</fullName>
    </submittedName>
</protein>
<feature type="signal peptide" evidence="1">
    <location>
        <begin position="1"/>
        <end position="25"/>
    </location>
</feature>
<proteinExistence type="predicted"/>
<organism evidence="2 3">
    <name type="scientific">Albugo candida</name>
    <dbReference type="NCBI Taxonomy" id="65357"/>
    <lineage>
        <taxon>Eukaryota</taxon>
        <taxon>Sar</taxon>
        <taxon>Stramenopiles</taxon>
        <taxon>Oomycota</taxon>
        <taxon>Peronosporomycetes</taxon>
        <taxon>Albuginales</taxon>
        <taxon>Albuginaceae</taxon>
        <taxon>Albugo</taxon>
    </lineage>
</organism>
<sequence length="53" mass="6217">MTVVTCGFRLFNLSLLTCLINLSRDIKTDLQIDQSNWIIRACFQYFQVLPHLN</sequence>
<keyword evidence="1" id="KW-0732">Signal</keyword>